<dbReference type="PRINTS" id="PR00781">
    <property type="entry name" value="LIPOSIGPTASE"/>
</dbReference>
<evidence type="ECO:0000313" key="8">
    <source>
        <dbReference type="EMBL" id="GAI84482.1"/>
    </source>
</evidence>
<dbReference type="GO" id="GO:0004190">
    <property type="term" value="F:aspartic-type endopeptidase activity"/>
    <property type="evidence" value="ECO:0007669"/>
    <property type="project" value="InterPro"/>
</dbReference>
<dbReference type="GO" id="GO:0006508">
    <property type="term" value="P:proteolysis"/>
    <property type="evidence" value="ECO:0007669"/>
    <property type="project" value="UniProtKB-KW"/>
</dbReference>
<dbReference type="AlphaFoldDB" id="X1RUS4"/>
<keyword evidence="6 7" id="KW-0472">Membrane</keyword>
<evidence type="ECO:0000256" key="3">
    <source>
        <dbReference type="ARBA" id="ARBA00022692"/>
    </source>
</evidence>
<dbReference type="PANTHER" id="PTHR33695">
    <property type="entry name" value="LIPOPROTEIN SIGNAL PEPTIDASE"/>
    <property type="match status" value="1"/>
</dbReference>
<dbReference type="PANTHER" id="PTHR33695:SF1">
    <property type="entry name" value="LIPOPROTEIN SIGNAL PEPTIDASE"/>
    <property type="match status" value="1"/>
</dbReference>
<reference evidence="8" key="1">
    <citation type="journal article" date="2014" name="Front. Microbiol.">
        <title>High frequency of phylogenetically diverse reductive dehalogenase-homologous genes in deep subseafloor sedimentary metagenomes.</title>
        <authorList>
            <person name="Kawai M."/>
            <person name="Futagami T."/>
            <person name="Toyoda A."/>
            <person name="Takaki Y."/>
            <person name="Nishi S."/>
            <person name="Hori S."/>
            <person name="Arai W."/>
            <person name="Tsubouchi T."/>
            <person name="Morono Y."/>
            <person name="Uchiyama I."/>
            <person name="Ito T."/>
            <person name="Fujiyama A."/>
            <person name="Inagaki F."/>
            <person name="Takami H."/>
        </authorList>
    </citation>
    <scope>NUCLEOTIDE SEQUENCE</scope>
    <source>
        <strain evidence="8">Expedition CK06-06</strain>
    </source>
</reference>
<protein>
    <recommendedName>
        <fullName evidence="9">Lipoprotein signal peptidase</fullName>
    </recommendedName>
</protein>
<keyword evidence="1" id="KW-1003">Cell membrane</keyword>
<organism evidence="8">
    <name type="scientific">marine sediment metagenome</name>
    <dbReference type="NCBI Taxonomy" id="412755"/>
    <lineage>
        <taxon>unclassified sequences</taxon>
        <taxon>metagenomes</taxon>
        <taxon>ecological metagenomes</taxon>
    </lineage>
</organism>
<proteinExistence type="predicted"/>
<feature type="transmembrane region" description="Helical" evidence="7">
    <location>
        <begin position="20"/>
        <end position="43"/>
    </location>
</feature>
<gene>
    <name evidence="8" type="ORF">S12H4_23473</name>
</gene>
<feature type="transmembrane region" description="Helical" evidence="7">
    <location>
        <begin position="49"/>
        <end position="66"/>
    </location>
</feature>
<evidence type="ECO:0000256" key="5">
    <source>
        <dbReference type="ARBA" id="ARBA00022989"/>
    </source>
</evidence>
<dbReference type="Pfam" id="PF01252">
    <property type="entry name" value="Peptidase_A8"/>
    <property type="match status" value="1"/>
</dbReference>
<dbReference type="GO" id="GO:0016020">
    <property type="term" value="C:membrane"/>
    <property type="evidence" value="ECO:0007669"/>
    <property type="project" value="InterPro"/>
</dbReference>
<evidence type="ECO:0000256" key="6">
    <source>
        <dbReference type="ARBA" id="ARBA00023136"/>
    </source>
</evidence>
<keyword evidence="4" id="KW-0378">Hydrolase</keyword>
<feature type="non-terminal residue" evidence="8">
    <location>
        <position position="97"/>
    </location>
</feature>
<dbReference type="EMBL" id="BARW01012476">
    <property type="protein sequence ID" value="GAI84482.1"/>
    <property type="molecule type" value="Genomic_DNA"/>
</dbReference>
<keyword evidence="5 7" id="KW-1133">Transmembrane helix</keyword>
<accession>X1RUS4</accession>
<dbReference type="InterPro" id="IPR001872">
    <property type="entry name" value="Peptidase_A8"/>
</dbReference>
<evidence type="ECO:0000256" key="2">
    <source>
        <dbReference type="ARBA" id="ARBA00022670"/>
    </source>
</evidence>
<name>X1RUS4_9ZZZZ</name>
<keyword evidence="2" id="KW-0645">Protease</keyword>
<keyword evidence="3 7" id="KW-0812">Transmembrane</keyword>
<evidence type="ECO:0000256" key="7">
    <source>
        <dbReference type="SAM" id="Phobius"/>
    </source>
</evidence>
<evidence type="ECO:0008006" key="9">
    <source>
        <dbReference type="Google" id="ProtNLM"/>
    </source>
</evidence>
<comment type="caution">
    <text evidence="8">The sequence shown here is derived from an EMBL/GenBank/DDBJ whole genome shotgun (WGS) entry which is preliminary data.</text>
</comment>
<evidence type="ECO:0000256" key="1">
    <source>
        <dbReference type="ARBA" id="ARBA00022475"/>
    </source>
</evidence>
<dbReference type="NCBIfam" id="TIGR00077">
    <property type="entry name" value="lspA"/>
    <property type="match status" value="1"/>
</dbReference>
<dbReference type="PROSITE" id="PS00855">
    <property type="entry name" value="SPASE_II"/>
    <property type="match status" value="1"/>
</dbReference>
<evidence type="ECO:0000256" key="4">
    <source>
        <dbReference type="ARBA" id="ARBA00022801"/>
    </source>
</evidence>
<sequence length="97" mass="10923">MFVKNRGMAFGILSQSRSGFSYYFLIATTIVAIGVILFFSYWAKRKEKWLTIGLSLILGGAIGNLIDRVRLGYVIDFLDFFLKGYHWPAFNVADSGA</sequence>